<dbReference type="InterPro" id="IPR019787">
    <property type="entry name" value="Znf_PHD-finger"/>
</dbReference>
<evidence type="ECO:0000259" key="15">
    <source>
        <dbReference type="PROSITE" id="PS51726"/>
    </source>
</evidence>
<evidence type="ECO:0000256" key="12">
    <source>
        <dbReference type="PIRSR" id="PIRSR602717-51"/>
    </source>
</evidence>
<comment type="caution">
    <text evidence="16">The sequence shown here is derived from an EMBL/GenBank/DDBJ whole genome shotgun (WGS) entry which is preliminary data.</text>
</comment>
<feature type="compositionally biased region" description="Acidic residues" evidence="14">
    <location>
        <begin position="15"/>
        <end position="33"/>
    </location>
</feature>
<evidence type="ECO:0000256" key="4">
    <source>
        <dbReference type="ARBA" id="ARBA00022679"/>
    </source>
</evidence>
<evidence type="ECO:0000256" key="11">
    <source>
        <dbReference type="ARBA" id="ARBA00045805"/>
    </source>
</evidence>
<feature type="compositionally biased region" description="Gly residues" evidence="14">
    <location>
        <begin position="1040"/>
        <end position="1050"/>
    </location>
</feature>
<evidence type="ECO:0000256" key="6">
    <source>
        <dbReference type="ARBA" id="ARBA00022771"/>
    </source>
</evidence>
<evidence type="ECO:0000256" key="5">
    <source>
        <dbReference type="ARBA" id="ARBA00022723"/>
    </source>
</evidence>
<proteinExistence type="inferred from homology"/>
<evidence type="ECO:0000256" key="3">
    <source>
        <dbReference type="ARBA" id="ARBA00013184"/>
    </source>
</evidence>
<dbReference type="Proteomes" id="UP000750711">
    <property type="component" value="Unassembled WGS sequence"/>
</dbReference>
<feature type="active site" description="Proton donor/acceptor" evidence="12">
    <location>
        <position position="685"/>
    </location>
</feature>
<evidence type="ECO:0000256" key="1">
    <source>
        <dbReference type="ARBA" id="ARBA00004123"/>
    </source>
</evidence>
<keyword evidence="8" id="KW-0156">Chromatin regulator</keyword>
<evidence type="ECO:0000256" key="2">
    <source>
        <dbReference type="ARBA" id="ARBA00010107"/>
    </source>
</evidence>
<accession>A0A9P8LDK8</accession>
<feature type="compositionally biased region" description="Acidic residues" evidence="14">
    <location>
        <begin position="81"/>
        <end position="136"/>
    </location>
</feature>
<feature type="compositionally biased region" description="Low complexity" evidence="14">
    <location>
        <begin position="489"/>
        <end position="501"/>
    </location>
</feature>
<feature type="region of interest" description="Disordered" evidence="14">
    <location>
        <begin position="481"/>
        <end position="506"/>
    </location>
</feature>
<feature type="region of interest" description="Disordered" evidence="14">
    <location>
        <begin position="917"/>
        <end position="1064"/>
    </location>
</feature>
<feature type="region of interest" description="Disordered" evidence="14">
    <location>
        <begin position="1"/>
        <end position="154"/>
    </location>
</feature>
<feature type="compositionally biased region" description="Polar residues" evidence="14">
    <location>
        <begin position="224"/>
        <end position="240"/>
    </location>
</feature>
<feature type="compositionally biased region" description="Low complexity" evidence="14">
    <location>
        <begin position="337"/>
        <end position="352"/>
    </location>
</feature>
<feature type="region of interest" description="Disordered" evidence="14">
    <location>
        <begin position="386"/>
        <end position="421"/>
    </location>
</feature>
<dbReference type="SUPFAM" id="SSF55729">
    <property type="entry name" value="Acyl-CoA N-acyltransferases (Nat)"/>
    <property type="match status" value="1"/>
</dbReference>
<dbReference type="Gene3D" id="1.10.10.10">
    <property type="entry name" value="Winged helix-like DNA-binding domain superfamily/Winged helix DNA-binding domain"/>
    <property type="match status" value="1"/>
</dbReference>
<evidence type="ECO:0000313" key="16">
    <source>
        <dbReference type="EMBL" id="KAH0562137.1"/>
    </source>
</evidence>
<organism evidence="16 17">
    <name type="scientific">Trichoglossum hirsutum</name>
    <dbReference type="NCBI Taxonomy" id="265104"/>
    <lineage>
        <taxon>Eukaryota</taxon>
        <taxon>Fungi</taxon>
        <taxon>Dikarya</taxon>
        <taxon>Ascomycota</taxon>
        <taxon>Pezizomycotina</taxon>
        <taxon>Geoglossomycetes</taxon>
        <taxon>Geoglossales</taxon>
        <taxon>Geoglossaceae</taxon>
        <taxon>Trichoglossum</taxon>
    </lineage>
</organism>
<dbReference type="InterPro" id="IPR040706">
    <property type="entry name" value="Zf-MYST"/>
</dbReference>
<dbReference type="Gene3D" id="3.30.60.60">
    <property type="entry name" value="N-acetyl transferase-like"/>
    <property type="match status" value="1"/>
</dbReference>
<comment type="function">
    <text evidence="11">Catalytic component of the NuA4 histone acetyltransferase (HAT) complex which is involved in epigenetic transcriptional activation of selected genes principally by acetylation of nucleosomal histones H4, H3, H2B, H2A and H2A variant H2A.Z. Acetylates histone H4 to form H4K5ac, H4K8ac, H4K12ac and H4K16ac, histone H3 to form H3K14ac, and histone H2A to form H2AK4ac and H2AK7ac. The NuA4 complex is involved in the DNA damage response and is required for chromosome segregation. The NuA4 complex plays a direct role in repair of DNA double-strand breaks (DSBs) through homologous recombination. Recruitment to promoters depends on H3K4me. Also acetylates non-histone proteins. In addition to protein acetyltransferase, can use different acyl-CoA substrates, such as 2-hydroxyisobutanoyl-CoA (2-hydroxyisobutyryl-CoA) or (2E)-butenoyl-CoA (crotonyl-CoA), and is able to mediate protein 2-hydroxyisobutyrylation and crotonylation, respectively.</text>
</comment>
<dbReference type="GO" id="GO:0003682">
    <property type="term" value="F:chromatin binding"/>
    <property type="evidence" value="ECO:0007669"/>
    <property type="project" value="TreeGrafter"/>
</dbReference>
<evidence type="ECO:0000256" key="8">
    <source>
        <dbReference type="ARBA" id="ARBA00022853"/>
    </source>
</evidence>
<dbReference type="PANTHER" id="PTHR10615:SF161">
    <property type="entry name" value="HISTONE ACETYLTRANSFERASE KAT7"/>
    <property type="match status" value="1"/>
</dbReference>
<gene>
    <name evidence="16" type="ORF">GP486_003165</name>
</gene>
<dbReference type="InterPro" id="IPR016181">
    <property type="entry name" value="Acyl_CoA_acyltransferase"/>
</dbReference>
<feature type="compositionally biased region" description="Low complexity" evidence="14">
    <location>
        <begin position="1021"/>
        <end position="1031"/>
    </location>
</feature>
<dbReference type="GO" id="GO:1990467">
    <property type="term" value="C:NuA3a histone acetyltransferase complex"/>
    <property type="evidence" value="ECO:0007669"/>
    <property type="project" value="TreeGrafter"/>
</dbReference>
<keyword evidence="6" id="KW-0863">Zinc-finger</keyword>
<feature type="region of interest" description="Disordered" evidence="14">
    <location>
        <begin position="819"/>
        <end position="841"/>
    </location>
</feature>
<feature type="compositionally biased region" description="Low complexity" evidence="14">
    <location>
        <begin position="286"/>
        <end position="295"/>
    </location>
</feature>
<dbReference type="GO" id="GO:0004402">
    <property type="term" value="F:histone acetyltransferase activity"/>
    <property type="evidence" value="ECO:0007669"/>
    <property type="project" value="InterPro"/>
</dbReference>
<dbReference type="EMBL" id="JAGHQM010000405">
    <property type="protein sequence ID" value="KAH0562137.1"/>
    <property type="molecule type" value="Genomic_DNA"/>
</dbReference>
<dbReference type="InterPro" id="IPR050603">
    <property type="entry name" value="MYST_HAT"/>
</dbReference>
<dbReference type="AlphaFoldDB" id="A0A9P8LDK8"/>
<protein>
    <recommendedName>
        <fullName evidence="3 13">Histone acetyltransferase</fullName>
        <ecNumber evidence="3 13">2.3.1.48</ecNumber>
    </recommendedName>
</protein>
<evidence type="ECO:0000256" key="13">
    <source>
        <dbReference type="RuleBase" id="RU361211"/>
    </source>
</evidence>
<feature type="region of interest" description="Disordered" evidence="14">
    <location>
        <begin position="195"/>
        <end position="370"/>
    </location>
</feature>
<evidence type="ECO:0000256" key="9">
    <source>
        <dbReference type="ARBA" id="ARBA00022990"/>
    </source>
</evidence>
<dbReference type="GO" id="GO:0006357">
    <property type="term" value="P:regulation of transcription by RNA polymerase II"/>
    <property type="evidence" value="ECO:0007669"/>
    <property type="project" value="TreeGrafter"/>
</dbReference>
<dbReference type="Pfam" id="PF01853">
    <property type="entry name" value="MOZ_SAS"/>
    <property type="match status" value="1"/>
</dbReference>
<dbReference type="GO" id="GO:0005634">
    <property type="term" value="C:nucleus"/>
    <property type="evidence" value="ECO:0007669"/>
    <property type="project" value="UniProtKB-SubCell"/>
</dbReference>
<dbReference type="Gene3D" id="3.40.630.30">
    <property type="match status" value="1"/>
</dbReference>
<dbReference type="PANTHER" id="PTHR10615">
    <property type="entry name" value="HISTONE ACETYLTRANSFERASE"/>
    <property type="match status" value="1"/>
</dbReference>
<dbReference type="Pfam" id="PF17772">
    <property type="entry name" value="zf-MYST"/>
    <property type="match status" value="1"/>
</dbReference>
<feature type="compositionally biased region" description="Basic residues" evidence="14">
    <location>
        <begin position="927"/>
        <end position="942"/>
    </location>
</feature>
<keyword evidence="5" id="KW-0479">Metal-binding</keyword>
<evidence type="ECO:0000256" key="10">
    <source>
        <dbReference type="ARBA" id="ARBA00023242"/>
    </source>
</evidence>
<evidence type="ECO:0000256" key="7">
    <source>
        <dbReference type="ARBA" id="ARBA00022833"/>
    </source>
</evidence>
<feature type="compositionally biased region" description="Basic and acidic residues" evidence="14">
    <location>
        <begin position="321"/>
        <end position="330"/>
    </location>
</feature>
<dbReference type="GO" id="GO:0008270">
    <property type="term" value="F:zinc ion binding"/>
    <property type="evidence" value="ECO:0007669"/>
    <property type="project" value="UniProtKB-KW"/>
</dbReference>
<keyword evidence="10 13" id="KW-0539">Nucleus</keyword>
<dbReference type="Pfam" id="PF16866">
    <property type="entry name" value="PHD_4"/>
    <property type="match status" value="1"/>
</dbReference>
<dbReference type="GO" id="GO:0031507">
    <property type="term" value="P:heterochromatin formation"/>
    <property type="evidence" value="ECO:0007669"/>
    <property type="project" value="UniProtKB-ARBA"/>
</dbReference>
<dbReference type="InterPro" id="IPR036388">
    <property type="entry name" value="WH-like_DNA-bd_sf"/>
</dbReference>
<comment type="similarity">
    <text evidence="2 13">Belongs to the MYST (SAS/MOZ) family.</text>
</comment>
<dbReference type="PROSITE" id="PS51726">
    <property type="entry name" value="MYST_HAT"/>
    <property type="match status" value="1"/>
</dbReference>
<dbReference type="EC" id="2.3.1.48" evidence="3 13"/>
<comment type="subcellular location">
    <subcellularLocation>
        <location evidence="1 13">Nucleus</location>
    </subcellularLocation>
</comment>
<dbReference type="GO" id="GO:0003712">
    <property type="term" value="F:transcription coregulator activity"/>
    <property type="evidence" value="ECO:0007669"/>
    <property type="project" value="TreeGrafter"/>
</dbReference>
<feature type="compositionally biased region" description="Acidic residues" evidence="14">
    <location>
        <begin position="299"/>
        <end position="320"/>
    </location>
</feature>
<reference evidence="16" key="1">
    <citation type="submission" date="2021-03" db="EMBL/GenBank/DDBJ databases">
        <title>Comparative genomics and phylogenomic investigation of the class Geoglossomycetes provide insights into ecological specialization and systematics.</title>
        <authorList>
            <person name="Melie T."/>
            <person name="Pirro S."/>
            <person name="Miller A.N."/>
            <person name="Quandt A."/>
        </authorList>
    </citation>
    <scope>NUCLEOTIDE SEQUENCE</scope>
    <source>
        <strain evidence="16">CAQ_001_2017</strain>
    </source>
</reference>
<dbReference type="InterPro" id="IPR011011">
    <property type="entry name" value="Znf_FYVE_PHD"/>
</dbReference>
<dbReference type="FunFam" id="3.30.60.60:FF:000001">
    <property type="entry name" value="Histone acetyltransferase"/>
    <property type="match status" value="1"/>
</dbReference>
<dbReference type="FunFam" id="3.40.630.30:FF:000001">
    <property type="entry name" value="Histone acetyltransferase"/>
    <property type="match status" value="1"/>
</dbReference>
<sequence>MAAAPSDFEGRSQEANDDFLSEDEDAEHEDDPMMDQMLLGEGFYDISHGAEVSDIDAEHDEVDEEDEDDHEPVGAVKLLDNDSEDGIDDDQDDVDSVEVESSEDSDDSDKDSSDADSDVEREWEEASNDQEEEEAEIATPNRCMQDEENDPSEEYEEYLACEVCEDNSHRQCARNANALKSDEDAQQWRCPNCVENALQPDHDTGSTSRRRSSAQITRDLLPSQRGNSRPNSHSVFNQLIVNDDPMDGSRLLRKRKASADEVEAPLSAAAARKRKRTESDSDSDSGSDSSASISSPLENEPEDEDEDEDEDNGEEGNGDEDGVKKEKDDNGGDGIEAVPAARNASSSPVSRPRPSRPRRPKSTEKGLVTINKKMRNSFVLAFRLDRSKVEDILTQPPKPRRRRGPGRPPVQPAPATVPFSSTYSSNYAAQFYSFNERENDELKSKPYGGILSEADADTSKTFPQAADRERFEDARQRAEEEWKQRAATSSGVSGVNGDSNDYSSHKVSGPASKIQCVNFGGYEIDTWYAAPYPEEYSRNRVLYICEFCLKYMNSEYVAWRHKLKCPAKHPPGDEIYRDGSVSVFEVDGRKNPVYCQNLCLLAKLFLGSKTLYYDVEPFLFYVMTEYDELGCHFVGYFSKEKRPSSQNNVSCILTLPIHQRKGYGNLLIDFSYLLTRVEKKTGSPEKPLSDMGLVSYRNYWRLVLCYKLDEQKKPLSITDISDRTGMTADDIVSALEGLRALVRDPVTGVYALRLDYAYFRSYIAKWEAKGYVRLNPECLIWTPYVMGRSNLSQFNQAPALTTVAAREEDVEAEGGGQMSVIKVNGDGDSKSVGSGTPMPDGTPGVEMDIDSPGNYHTNSFPTPSAEFDKQLASVAAFPPTTPLPNSSSRKVSSLADGAALRSGTINVLKTPSIPPTRFEIFPPLPGSRRRAGRPSTSTRRRTASSTPILSRKETRLLVADSPSGSGGKSPRYPPPPGGKTPMTTLGKALRRTRSKMAETMSMSGNEEDVEEGGGREDDADGVGVVDEVVVGRNSNRKNGIIGGGGGGGVGSSPPSAAADEDTDAAAAAAAAAAAVMSSPDELATEEVRRGGD</sequence>
<keyword evidence="17" id="KW-1185">Reference proteome</keyword>
<evidence type="ECO:0000313" key="17">
    <source>
        <dbReference type="Proteomes" id="UP000750711"/>
    </source>
</evidence>
<keyword evidence="9" id="KW-0007">Acetylation</keyword>
<dbReference type="InterPro" id="IPR002717">
    <property type="entry name" value="HAT_MYST-type"/>
</dbReference>
<comment type="catalytic activity">
    <reaction evidence="13">
        <text>L-lysyl-[protein] + acetyl-CoA = N(6)-acetyl-L-lysyl-[protein] + CoA + H(+)</text>
        <dbReference type="Rhea" id="RHEA:45948"/>
        <dbReference type="Rhea" id="RHEA-COMP:9752"/>
        <dbReference type="Rhea" id="RHEA-COMP:10731"/>
        <dbReference type="ChEBI" id="CHEBI:15378"/>
        <dbReference type="ChEBI" id="CHEBI:29969"/>
        <dbReference type="ChEBI" id="CHEBI:57287"/>
        <dbReference type="ChEBI" id="CHEBI:57288"/>
        <dbReference type="ChEBI" id="CHEBI:61930"/>
        <dbReference type="EC" id="2.3.1.48"/>
    </reaction>
</comment>
<evidence type="ECO:0000256" key="14">
    <source>
        <dbReference type="SAM" id="MobiDB-lite"/>
    </source>
</evidence>
<keyword evidence="7" id="KW-0862">Zinc</keyword>
<feature type="domain" description="MYST-type HAT" evidence="15">
    <location>
        <begin position="509"/>
        <end position="783"/>
    </location>
</feature>
<name>A0A9P8LDK8_9PEZI</name>
<dbReference type="SUPFAM" id="SSF57903">
    <property type="entry name" value="FYVE/PHD zinc finger"/>
    <property type="match status" value="1"/>
</dbReference>
<feature type="compositionally biased region" description="Acidic residues" evidence="14">
    <location>
        <begin position="53"/>
        <end position="70"/>
    </location>
</feature>
<keyword evidence="4" id="KW-0808">Transferase</keyword>